<evidence type="ECO:0000259" key="9">
    <source>
        <dbReference type="SMART" id="SM00656"/>
    </source>
</evidence>
<dbReference type="AlphaFoldDB" id="S8C1Q5"/>
<dbReference type="PANTHER" id="PTHR31683:SF74">
    <property type="entry name" value="PECTATE LYASE"/>
    <property type="match status" value="1"/>
</dbReference>
<evidence type="ECO:0000256" key="5">
    <source>
        <dbReference type="ARBA" id="ARBA00022729"/>
    </source>
</evidence>
<dbReference type="OrthoDB" id="1637350at2759"/>
<keyword evidence="6 8" id="KW-0106">Calcium</keyword>
<gene>
    <name evidence="10" type="ORF">M569_14096</name>
</gene>
<dbReference type="InterPro" id="IPR002022">
    <property type="entry name" value="Pec_lyase"/>
</dbReference>
<evidence type="ECO:0000256" key="3">
    <source>
        <dbReference type="ARBA" id="ARBA00012272"/>
    </source>
</evidence>
<dbReference type="SMART" id="SM00656">
    <property type="entry name" value="Amb_all"/>
    <property type="match status" value="1"/>
</dbReference>
<dbReference type="Pfam" id="PF00544">
    <property type="entry name" value="Pectate_lyase_4"/>
    <property type="match status" value="1"/>
</dbReference>
<evidence type="ECO:0000256" key="4">
    <source>
        <dbReference type="ARBA" id="ARBA00022723"/>
    </source>
</evidence>
<comment type="similarity">
    <text evidence="8">Belongs to the polysaccharide lyase 1 family.</text>
</comment>
<dbReference type="InterPro" id="IPR018082">
    <property type="entry name" value="AmbAllergen"/>
</dbReference>
<feature type="domain" description="Pectate lyase" evidence="9">
    <location>
        <begin position="86"/>
        <end position="283"/>
    </location>
</feature>
<dbReference type="EC" id="4.2.2.2" evidence="3 8"/>
<evidence type="ECO:0000256" key="6">
    <source>
        <dbReference type="ARBA" id="ARBA00022837"/>
    </source>
</evidence>
<keyword evidence="5" id="KW-0732">Signal</keyword>
<sequence>ASSIPTEASNAVDDCWRRDPVWSRNRQRLAACSVGYAGKMTGNVGPDVVEYAVTNPNDDPLNPRPGTLRYAMTNLRGKVWITFAGDMNIKLVQPLFVRSHSVIDGRGANVHISGGACLALHQVTDVIVHGLHIHGCKASTPGRVVGPDGRPIQVGRVDGDAIRIVSSSKIWIDHNTLQDCEDGLIDVSRGSTDITISNNWFKFQDKVMLLGHDDGFLDDRRMKVTVAFNHFGPNCNQRMPRVRFGYAHVVNNLYLGWGIYAIGASMNPSIKSQANLFIAPNGDNKDILWDSTSNARLRSVQDVFENGASFKESLLRGTSMRPNYRPDDQAFPVGDGRAVKSLTKSAGALNCS</sequence>
<evidence type="ECO:0000313" key="10">
    <source>
        <dbReference type="EMBL" id="EPS60705.1"/>
    </source>
</evidence>
<protein>
    <recommendedName>
        <fullName evidence="3 8">Pectate lyase</fullName>
        <ecNumber evidence="3 8">4.2.2.2</ecNumber>
    </recommendedName>
</protein>
<evidence type="ECO:0000256" key="1">
    <source>
        <dbReference type="ARBA" id="ARBA00000695"/>
    </source>
</evidence>
<evidence type="ECO:0000256" key="2">
    <source>
        <dbReference type="ARBA" id="ARBA00005220"/>
    </source>
</evidence>
<organism evidence="10 11">
    <name type="scientific">Genlisea aurea</name>
    <dbReference type="NCBI Taxonomy" id="192259"/>
    <lineage>
        <taxon>Eukaryota</taxon>
        <taxon>Viridiplantae</taxon>
        <taxon>Streptophyta</taxon>
        <taxon>Embryophyta</taxon>
        <taxon>Tracheophyta</taxon>
        <taxon>Spermatophyta</taxon>
        <taxon>Magnoliopsida</taxon>
        <taxon>eudicotyledons</taxon>
        <taxon>Gunneridae</taxon>
        <taxon>Pentapetalae</taxon>
        <taxon>asterids</taxon>
        <taxon>lamiids</taxon>
        <taxon>Lamiales</taxon>
        <taxon>Lentibulariaceae</taxon>
        <taxon>Genlisea</taxon>
    </lineage>
</organism>
<evidence type="ECO:0000256" key="8">
    <source>
        <dbReference type="RuleBase" id="RU361123"/>
    </source>
</evidence>
<comment type="catalytic activity">
    <reaction evidence="1 8">
        <text>Eliminative cleavage of (1-&gt;4)-alpha-D-galacturonan to give oligosaccharides with 4-deoxy-alpha-D-galact-4-enuronosyl groups at their non-reducing ends.</text>
        <dbReference type="EC" id="4.2.2.2"/>
    </reaction>
</comment>
<name>S8C1Q5_9LAMI</name>
<dbReference type="GO" id="GO:0030570">
    <property type="term" value="F:pectate lyase activity"/>
    <property type="evidence" value="ECO:0007669"/>
    <property type="project" value="UniProtKB-EC"/>
</dbReference>
<dbReference type="EMBL" id="AUSU01007358">
    <property type="protein sequence ID" value="EPS60705.1"/>
    <property type="molecule type" value="Genomic_DNA"/>
</dbReference>
<dbReference type="GO" id="GO:0045490">
    <property type="term" value="P:pectin catabolic process"/>
    <property type="evidence" value="ECO:0007669"/>
    <property type="project" value="UniProtKB-UniPathway"/>
</dbReference>
<dbReference type="PRINTS" id="PR00807">
    <property type="entry name" value="AMBALLERGEN"/>
</dbReference>
<dbReference type="GO" id="GO:0046872">
    <property type="term" value="F:metal ion binding"/>
    <property type="evidence" value="ECO:0007669"/>
    <property type="project" value="UniProtKB-KW"/>
</dbReference>
<reference evidence="10 11" key="1">
    <citation type="journal article" date="2013" name="BMC Genomics">
        <title>The miniature genome of a carnivorous plant Genlisea aurea contains a low number of genes and short non-coding sequences.</title>
        <authorList>
            <person name="Leushkin E.V."/>
            <person name="Sutormin R.A."/>
            <person name="Nabieva E.R."/>
            <person name="Penin A.A."/>
            <person name="Kondrashov A.S."/>
            <person name="Logacheva M.D."/>
        </authorList>
    </citation>
    <scope>NUCLEOTIDE SEQUENCE [LARGE SCALE GENOMIC DNA]</scope>
</reference>
<evidence type="ECO:0000256" key="7">
    <source>
        <dbReference type="ARBA" id="ARBA00023239"/>
    </source>
</evidence>
<dbReference type="InterPro" id="IPR012334">
    <property type="entry name" value="Pectin_lyas_fold"/>
</dbReference>
<keyword evidence="7 8" id="KW-0456">Lyase</keyword>
<keyword evidence="4 8" id="KW-0479">Metal-binding</keyword>
<dbReference type="InterPro" id="IPR011050">
    <property type="entry name" value="Pectin_lyase_fold/virulence"/>
</dbReference>
<dbReference type="PANTHER" id="PTHR31683">
    <property type="entry name" value="PECTATE LYASE 18-RELATED"/>
    <property type="match status" value="1"/>
</dbReference>
<dbReference type="SUPFAM" id="SSF51126">
    <property type="entry name" value="Pectin lyase-like"/>
    <property type="match status" value="1"/>
</dbReference>
<evidence type="ECO:0000313" key="11">
    <source>
        <dbReference type="Proteomes" id="UP000015453"/>
    </source>
</evidence>
<dbReference type="InterPro" id="IPR045032">
    <property type="entry name" value="PEL"/>
</dbReference>
<comment type="caution">
    <text evidence="10">The sequence shown here is derived from an EMBL/GenBank/DDBJ whole genome shotgun (WGS) entry which is preliminary data.</text>
</comment>
<accession>S8C1Q5</accession>
<dbReference type="Proteomes" id="UP000015453">
    <property type="component" value="Unassembled WGS sequence"/>
</dbReference>
<dbReference type="Gene3D" id="2.160.20.10">
    <property type="entry name" value="Single-stranded right-handed beta-helix, Pectin lyase-like"/>
    <property type="match status" value="1"/>
</dbReference>
<keyword evidence="11" id="KW-1185">Reference proteome</keyword>
<feature type="non-terminal residue" evidence="10">
    <location>
        <position position="352"/>
    </location>
</feature>
<proteinExistence type="inferred from homology"/>
<feature type="non-terminal residue" evidence="10">
    <location>
        <position position="1"/>
    </location>
</feature>
<dbReference type="UniPathway" id="UPA00545">
    <property type="reaction ID" value="UER00824"/>
</dbReference>
<comment type="pathway">
    <text evidence="2 8">Glycan metabolism; pectin degradation; 2-dehydro-3-deoxy-D-gluconate from pectin: step 2/5.</text>
</comment>
<comment type="cofactor">
    <cofactor evidence="8">
        <name>Ca(2+)</name>
        <dbReference type="ChEBI" id="CHEBI:29108"/>
    </cofactor>
    <text evidence="8">Binds 1 Ca(2+) ion. Required for its activity.</text>
</comment>